<protein>
    <submittedName>
        <fullName evidence="2">AMMECR1 domain protein</fullName>
    </submittedName>
</protein>
<proteinExistence type="predicted"/>
<dbReference type="AlphaFoldDB" id="A0A0G1D641"/>
<dbReference type="Proteomes" id="UP000034837">
    <property type="component" value="Unassembled WGS sequence"/>
</dbReference>
<dbReference type="CDD" id="cd07951">
    <property type="entry name" value="ED_3B_N_AMMECR1"/>
    <property type="match status" value="1"/>
</dbReference>
<evidence type="ECO:0000259" key="1">
    <source>
        <dbReference type="Pfam" id="PF02900"/>
    </source>
</evidence>
<sequence length="264" mass="29369">MSLVFAALSPHPPLLIPTIGRENLNKLEKTKQALEELEKALYISQPDTLVLITPHGKIFKDSFTINANPEFNFDFKEFGDISTQGNFKADLNLIADVSNAAKNQNFPLILNSEPSLDYGSAVPLYYLSRHLNRLKVVPISYSLLELKRQVDFGYFLKEVFMNSAKRIAVIASGDLSHCLSDSGPGGFSPAGKKFDDLVLESLKNKNTTGLMNIEQTMSSEARECGLRSLLILMGVLRNVNYDLKIYSYESPFGIGHLVVNFSLE</sequence>
<evidence type="ECO:0000313" key="2">
    <source>
        <dbReference type="EMBL" id="KKS57533.1"/>
    </source>
</evidence>
<dbReference type="EMBL" id="LCDO01000001">
    <property type="protein sequence ID" value="KKS57533.1"/>
    <property type="molecule type" value="Genomic_DNA"/>
</dbReference>
<feature type="domain" description="Extradiol ring-cleavage dioxygenase class III enzyme subunit B" evidence="1">
    <location>
        <begin position="6"/>
        <end position="255"/>
    </location>
</feature>
<dbReference type="SUPFAM" id="SSF53213">
    <property type="entry name" value="LigB-like"/>
    <property type="match status" value="1"/>
</dbReference>
<dbReference type="NCBIfam" id="TIGR04336">
    <property type="entry name" value="AmmeMemoSam_B"/>
    <property type="match status" value="1"/>
</dbReference>
<dbReference type="GO" id="GO:0016702">
    <property type="term" value="F:oxidoreductase activity, acting on single donors with incorporation of molecular oxygen, incorporation of two atoms of oxygen"/>
    <property type="evidence" value="ECO:0007669"/>
    <property type="project" value="UniProtKB-ARBA"/>
</dbReference>
<dbReference type="GO" id="GO:0008198">
    <property type="term" value="F:ferrous iron binding"/>
    <property type="evidence" value="ECO:0007669"/>
    <property type="project" value="InterPro"/>
</dbReference>
<accession>A0A0G1D641</accession>
<dbReference type="InterPro" id="IPR004183">
    <property type="entry name" value="Xdiol_dOase_suB"/>
</dbReference>
<dbReference type="Gene3D" id="3.40.830.10">
    <property type="entry name" value="LigB-like"/>
    <property type="match status" value="1"/>
</dbReference>
<dbReference type="Pfam" id="PF02900">
    <property type="entry name" value="LigB"/>
    <property type="match status" value="1"/>
</dbReference>
<comment type="caution">
    <text evidence="2">The sequence shown here is derived from an EMBL/GenBank/DDBJ whole genome shotgun (WGS) entry which is preliminary data.</text>
</comment>
<gene>
    <name evidence="2" type="ORF">UV20_C0001G0173</name>
</gene>
<reference evidence="2 3" key="1">
    <citation type="journal article" date="2015" name="Nature">
        <title>rRNA introns, odd ribosomes, and small enigmatic genomes across a large radiation of phyla.</title>
        <authorList>
            <person name="Brown C.T."/>
            <person name="Hug L.A."/>
            <person name="Thomas B.C."/>
            <person name="Sharon I."/>
            <person name="Castelle C.J."/>
            <person name="Singh A."/>
            <person name="Wilkins M.J."/>
            <person name="Williams K.H."/>
            <person name="Banfield J.F."/>
        </authorList>
    </citation>
    <scope>NUCLEOTIDE SEQUENCE [LARGE SCALE GENOMIC DNA]</scope>
</reference>
<evidence type="ECO:0000313" key="3">
    <source>
        <dbReference type="Proteomes" id="UP000034837"/>
    </source>
</evidence>
<organism evidence="2 3">
    <name type="scientific">Candidatus Magasanikbacteria bacterium GW2011_GWA2_42_32</name>
    <dbReference type="NCBI Taxonomy" id="1619039"/>
    <lineage>
        <taxon>Bacteria</taxon>
        <taxon>Candidatus Magasanikiibacteriota</taxon>
    </lineage>
</organism>
<name>A0A0G1D641_9BACT</name>